<name>A0A9Q9EMN3_9PEZI</name>
<feature type="region of interest" description="Disordered" evidence="1">
    <location>
        <begin position="377"/>
        <end position="402"/>
    </location>
</feature>
<feature type="region of interest" description="Disordered" evidence="1">
    <location>
        <begin position="109"/>
        <end position="136"/>
    </location>
</feature>
<accession>A0A9Q9EMN3</accession>
<proteinExistence type="predicted"/>
<evidence type="ECO:0000313" key="2">
    <source>
        <dbReference type="EMBL" id="USW55697.1"/>
    </source>
</evidence>
<keyword evidence="3" id="KW-1185">Reference proteome</keyword>
<feature type="compositionally biased region" description="Basic and acidic residues" evidence="1">
    <location>
        <begin position="125"/>
        <end position="136"/>
    </location>
</feature>
<dbReference type="EMBL" id="CP099424">
    <property type="protein sequence ID" value="USW55697.1"/>
    <property type="molecule type" value="Genomic_DNA"/>
</dbReference>
<feature type="compositionally biased region" description="Polar residues" evidence="1">
    <location>
        <begin position="386"/>
        <end position="395"/>
    </location>
</feature>
<protein>
    <submittedName>
        <fullName evidence="2">Uncharacterized protein</fullName>
    </submittedName>
</protein>
<gene>
    <name evidence="2" type="ORF">Slin15195_G090160</name>
</gene>
<organism evidence="2 3">
    <name type="scientific">Septoria linicola</name>
    <dbReference type="NCBI Taxonomy" id="215465"/>
    <lineage>
        <taxon>Eukaryota</taxon>
        <taxon>Fungi</taxon>
        <taxon>Dikarya</taxon>
        <taxon>Ascomycota</taxon>
        <taxon>Pezizomycotina</taxon>
        <taxon>Dothideomycetes</taxon>
        <taxon>Dothideomycetidae</taxon>
        <taxon>Mycosphaerellales</taxon>
        <taxon>Mycosphaerellaceae</taxon>
        <taxon>Septoria</taxon>
    </lineage>
</organism>
<dbReference type="Proteomes" id="UP001056384">
    <property type="component" value="Chromosome 7"/>
</dbReference>
<evidence type="ECO:0000313" key="3">
    <source>
        <dbReference type="Proteomes" id="UP001056384"/>
    </source>
</evidence>
<feature type="region of interest" description="Disordered" evidence="1">
    <location>
        <begin position="29"/>
        <end position="81"/>
    </location>
</feature>
<evidence type="ECO:0000256" key="1">
    <source>
        <dbReference type="SAM" id="MobiDB-lite"/>
    </source>
</evidence>
<sequence length="458" mass="51525">MLSARRVSLRIAVQPWSAEATCARRFFSERKGASPNNANTNHQSQDGAQRMSNGSASRTQSAALTSDESSKAVSAKPSLIEQLFPEETKRYEEQQRQAAREIPQLPLENLAAPGRPPKILRPTRRASEVESVKEWSPRERKAEGRLRGIMAAEPSGTAVLVLRNASKNLTEEDFRRLIPQGKHIEGWTLQDGDVLRVVPGRNMDTLEQQNVYYILFTSQLSAHTYQWHVTRIHKLAALHTPTSNTSPIPPPPGYMIEGLDAHAAIQAYALVPPSQRLELRQLNRPFPPLVQSIVKFEGYRSIVQRPDKLPFEVRLTMEGPQLQANTIRHIMLETGKQRNLSWSGGDKYNMQITKWEPVVAPKARDISEFAAKNAPGIRDERASDLSGRQLSNAQAASEERGARLHRTPPHVFILGFYTEIAAQSFITYWHKRSLELPGKEVAETDDDLPPIAHVEMLW</sequence>
<reference evidence="2" key="1">
    <citation type="submission" date="2022-06" db="EMBL/GenBank/DDBJ databases">
        <title>Complete genome sequences of two strains of the flax pathogen Septoria linicola.</title>
        <authorList>
            <person name="Lapalu N."/>
            <person name="Simon A."/>
            <person name="Demenou B."/>
            <person name="Paumier D."/>
            <person name="Guillot M.-P."/>
            <person name="Gout L."/>
            <person name="Valade R."/>
        </authorList>
    </citation>
    <scope>NUCLEOTIDE SEQUENCE</scope>
    <source>
        <strain evidence="2">SE15195</strain>
    </source>
</reference>
<feature type="compositionally biased region" description="Polar residues" evidence="1">
    <location>
        <begin position="34"/>
        <end position="67"/>
    </location>
</feature>
<dbReference type="AlphaFoldDB" id="A0A9Q9EMN3"/>